<dbReference type="RefSeq" id="WP_243687169.1">
    <property type="nucleotide sequence ID" value="NZ_JARVXG010000044.1"/>
</dbReference>
<proteinExistence type="predicted"/>
<dbReference type="PANTHER" id="PTHR43328">
    <property type="entry name" value="ACETYLTRANSFERASE-RELATED"/>
    <property type="match status" value="1"/>
</dbReference>
<dbReference type="EMBL" id="LN515531">
    <property type="protein sequence ID" value="CEA14433.1"/>
    <property type="molecule type" value="Genomic_DNA"/>
</dbReference>
<dbReference type="Gene3D" id="3.40.630.30">
    <property type="match status" value="1"/>
</dbReference>
<evidence type="ECO:0000313" key="2">
    <source>
        <dbReference type="EMBL" id="CEA14433.1"/>
    </source>
</evidence>
<dbReference type="PATRIC" id="fig|2162.9.peg.2177"/>
<dbReference type="GO" id="GO:0016747">
    <property type="term" value="F:acyltransferase activity, transferring groups other than amino-acyl groups"/>
    <property type="evidence" value="ECO:0007669"/>
    <property type="project" value="InterPro"/>
</dbReference>
<reference evidence="2" key="1">
    <citation type="submission" date="2014-08" db="EMBL/GenBank/DDBJ databases">
        <authorList>
            <person name="Wibberg D."/>
        </authorList>
    </citation>
    <scope>NUCLEOTIDE SEQUENCE</scope>
</reference>
<dbReference type="PROSITE" id="PS51186">
    <property type="entry name" value="GNAT"/>
    <property type="match status" value="1"/>
</dbReference>
<accession>A0A090I4Q4</accession>
<dbReference type="AlphaFoldDB" id="A0A090I4Q4"/>
<protein>
    <recommendedName>
        <fullName evidence="1">N-acetyltransferase domain-containing protein</fullName>
    </recommendedName>
</protein>
<feature type="domain" description="N-acetyltransferase" evidence="1">
    <location>
        <begin position="53"/>
        <end position="203"/>
    </location>
</feature>
<organism evidence="2">
    <name type="scientific">Methanobacterium formicicum</name>
    <dbReference type="NCBI Taxonomy" id="2162"/>
    <lineage>
        <taxon>Archaea</taxon>
        <taxon>Methanobacteriati</taxon>
        <taxon>Methanobacteriota</taxon>
        <taxon>Methanomada group</taxon>
        <taxon>Methanobacteria</taxon>
        <taxon>Methanobacteriales</taxon>
        <taxon>Methanobacteriaceae</taxon>
        <taxon>Methanobacterium</taxon>
    </lineage>
</organism>
<dbReference type="Pfam" id="PF13302">
    <property type="entry name" value="Acetyltransf_3"/>
    <property type="match status" value="1"/>
</dbReference>
<dbReference type="InterPro" id="IPR000182">
    <property type="entry name" value="GNAT_dom"/>
</dbReference>
<evidence type="ECO:0000259" key="1">
    <source>
        <dbReference type="PROSITE" id="PS51186"/>
    </source>
</evidence>
<dbReference type="SUPFAM" id="SSF55729">
    <property type="entry name" value="Acyl-CoA N-acyltransferases (Nat)"/>
    <property type="match status" value="1"/>
</dbReference>
<dbReference type="InterPro" id="IPR016181">
    <property type="entry name" value="Acyl_CoA_acyltransferase"/>
</dbReference>
<dbReference type="KEGG" id="mfi:DSM1535_2111"/>
<gene>
    <name evidence="2" type="ORF">DSM1535_2111</name>
</gene>
<name>A0A090I4Q4_METFO</name>
<sequence>MALVHHTIMAADRCASGKAIRGFIYVQVINRIVGAIIMIINCDKCLLRRWESSDLSSLVVNAHNPRVAANMRDGFPYPYTPEHGKDWITVARSDDPLHNFAITIDNQAVGGIGLALGEDIERISAELGYWLGENYWGKGITSSAIKGILRYGFDDLGLERIFAKPFEHNTASRRILEKNDFKLEGILRKSVIKGGKIYNRALYAKTKQ</sequence>
<dbReference type="PANTHER" id="PTHR43328:SF1">
    <property type="entry name" value="N-ACETYLTRANSFERASE DOMAIN-CONTAINING PROTEIN"/>
    <property type="match status" value="1"/>
</dbReference>